<sequence length="189" mass="21568">MTDFAVLLKKRRSIRDYEDKEVPLEIVMGIIRESCLAPSSGNGQPWRFIIVNNREILKKLSDESKKNLLTDIEKNLKSHIKKYEAALRDPNFNVFYNAPCLVYFIGHKDIRSLQVDCALAACYFMFSAVEKGLGTCWIGLGNFIKDPEIRHLIGMPEDCQIVAPIILGYPKIVPQPTERMEPQILKIVS</sequence>
<dbReference type="PANTHER" id="PTHR43673">
    <property type="entry name" value="NAD(P)H NITROREDUCTASE YDGI-RELATED"/>
    <property type="match status" value="1"/>
</dbReference>
<feature type="domain" description="Nitroreductase" evidence="6">
    <location>
        <begin position="8"/>
        <end position="169"/>
    </location>
</feature>
<protein>
    <submittedName>
        <fullName evidence="7">Nitroreductase family protein</fullName>
    </submittedName>
</protein>
<comment type="caution">
    <text evidence="7">The sequence shown here is derived from an EMBL/GenBank/DDBJ whole genome shotgun (WGS) entry which is preliminary data.</text>
</comment>
<dbReference type="SUPFAM" id="SSF55469">
    <property type="entry name" value="FMN-dependent nitroreductase-like"/>
    <property type="match status" value="1"/>
</dbReference>
<dbReference type="InterPro" id="IPR029479">
    <property type="entry name" value="Nitroreductase"/>
</dbReference>
<evidence type="ECO:0000256" key="1">
    <source>
        <dbReference type="ARBA" id="ARBA00001917"/>
    </source>
</evidence>
<reference evidence="7 8" key="1">
    <citation type="submission" date="2020-08" db="EMBL/GenBank/DDBJ databases">
        <title>Bridging the membrane lipid divide: bacteria of the FCB group superphylum have the potential to synthesize archaeal ether lipids.</title>
        <authorList>
            <person name="Villanueva L."/>
            <person name="Von Meijenfeldt F.A.B."/>
            <person name="Westbye A.B."/>
            <person name="Yadav S."/>
            <person name="Hopmans E.C."/>
            <person name="Dutilh B.E."/>
            <person name="Sinninghe Damste J.S."/>
        </authorList>
    </citation>
    <scope>NUCLEOTIDE SEQUENCE [LARGE SCALE GENOMIC DNA]</scope>
    <source>
        <strain evidence="7">NIOZ-UU30</strain>
    </source>
</reference>
<dbReference type="Gene3D" id="3.40.109.10">
    <property type="entry name" value="NADH Oxidase"/>
    <property type="match status" value="1"/>
</dbReference>
<gene>
    <name evidence="7" type="ORF">H8E23_05045</name>
</gene>
<proteinExistence type="inferred from homology"/>
<evidence type="ECO:0000313" key="7">
    <source>
        <dbReference type="EMBL" id="MBC8360742.1"/>
    </source>
</evidence>
<keyword evidence="5" id="KW-0560">Oxidoreductase</keyword>
<dbReference type="EMBL" id="JACNJH010000103">
    <property type="protein sequence ID" value="MBC8360742.1"/>
    <property type="molecule type" value="Genomic_DNA"/>
</dbReference>
<dbReference type="Proteomes" id="UP000603434">
    <property type="component" value="Unassembled WGS sequence"/>
</dbReference>
<dbReference type="InterPro" id="IPR000415">
    <property type="entry name" value="Nitroreductase-like"/>
</dbReference>
<dbReference type="PANTHER" id="PTHR43673:SF2">
    <property type="entry name" value="NITROREDUCTASE"/>
    <property type="match status" value="1"/>
</dbReference>
<comment type="similarity">
    <text evidence="2">Belongs to the nitroreductase family.</text>
</comment>
<name>A0A8J6TI85_9BACT</name>
<evidence type="ECO:0000256" key="4">
    <source>
        <dbReference type="ARBA" id="ARBA00022643"/>
    </source>
</evidence>
<evidence type="ECO:0000259" key="6">
    <source>
        <dbReference type="Pfam" id="PF00881"/>
    </source>
</evidence>
<keyword evidence="3" id="KW-0285">Flavoprotein</keyword>
<dbReference type="GO" id="GO:0016491">
    <property type="term" value="F:oxidoreductase activity"/>
    <property type="evidence" value="ECO:0007669"/>
    <property type="project" value="UniProtKB-KW"/>
</dbReference>
<evidence type="ECO:0000313" key="8">
    <source>
        <dbReference type="Proteomes" id="UP000603434"/>
    </source>
</evidence>
<dbReference type="Pfam" id="PF00881">
    <property type="entry name" value="Nitroreductase"/>
    <property type="match status" value="1"/>
</dbReference>
<evidence type="ECO:0000256" key="2">
    <source>
        <dbReference type="ARBA" id="ARBA00007118"/>
    </source>
</evidence>
<comment type="cofactor">
    <cofactor evidence="1">
        <name>FMN</name>
        <dbReference type="ChEBI" id="CHEBI:58210"/>
    </cofactor>
</comment>
<keyword evidence="4" id="KW-0288">FMN</keyword>
<organism evidence="7 8">
    <name type="scientific">Candidatus Desulfatibia profunda</name>
    <dbReference type="NCBI Taxonomy" id="2841695"/>
    <lineage>
        <taxon>Bacteria</taxon>
        <taxon>Pseudomonadati</taxon>
        <taxon>Thermodesulfobacteriota</taxon>
        <taxon>Desulfobacteria</taxon>
        <taxon>Desulfobacterales</taxon>
        <taxon>Desulfobacterales incertae sedis</taxon>
        <taxon>Candidatus Desulfatibia</taxon>
    </lineage>
</organism>
<evidence type="ECO:0000256" key="3">
    <source>
        <dbReference type="ARBA" id="ARBA00022630"/>
    </source>
</evidence>
<dbReference type="AlphaFoldDB" id="A0A8J6TI85"/>
<evidence type="ECO:0000256" key="5">
    <source>
        <dbReference type="ARBA" id="ARBA00023002"/>
    </source>
</evidence>
<accession>A0A8J6TI85</accession>